<organism evidence="8 9">
    <name type="scientific">Deinococcus cellulosilyticus (strain DSM 18568 / NBRC 106333 / KACC 11606 / 5516J-15)</name>
    <dbReference type="NCBI Taxonomy" id="1223518"/>
    <lineage>
        <taxon>Bacteria</taxon>
        <taxon>Thermotogati</taxon>
        <taxon>Deinococcota</taxon>
        <taxon>Deinococci</taxon>
        <taxon>Deinococcales</taxon>
        <taxon>Deinococcaceae</taxon>
        <taxon>Deinococcus</taxon>
    </lineage>
</organism>
<evidence type="ECO:0000313" key="8">
    <source>
        <dbReference type="EMBL" id="GEM45619.1"/>
    </source>
</evidence>
<evidence type="ECO:0000256" key="4">
    <source>
        <dbReference type="ARBA" id="ARBA00022729"/>
    </source>
</evidence>
<dbReference type="InterPro" id="IPR013784">
    <property type="entry name" value="Carb-bd-like_fold"/>
</dbReference>
<evidence type="ECO:0000256" key="2">
    <source>
        <dbReference type="ARBA" id="ARBA00008061"/>
    </source>
</evidence>
<dbReference type="InterPro" id="IPR017853">
    <property type="entry name" value="GH"/>
</dbReference>
<dbReference type="AlphaFoldDB" id="A0A511MYI1"/>
<gene>
    <name evidence="8" type="ORF">DC3_12540</name>
</gene>
<reference evidence="8 9" key="1">
    <citation type="submission" date="2019-07" db="EMBL/GenBank/DDBJ databases">
        <title>Whole genome shotgun sequence of Deinococcus cellulosilyticus NBRC 106333.</title>
        <authorList>
            <person name="Hosoyama A."/>
            <person name="Uohara A."/>
            <person name="Ohji S."/>
            <person name="Ichikawa N."/>
        </authorList>
    </citation>
    <scope>NUCLEOTIDE SEQUENCE [LARGE SCALE GENOMIC DNA]</scope>
    <source>
        <strain evidence="8 9">NBRC 106333</strain>
    </source>
</reference>
<dbReference type="SMART" id="SM00632">
    <property type="entry name" value="Aamy_C"/>
    <property type="match status" value="1"/>
</dbReference>
<dbReference type="InterPro" id="IPR006047">
    <property type="entry name" value="GH13_cat_dom"/>
</dbReference>
<evidence type="ECO:0000256" key="3">
    <source>
        <dbReference type="ARBA" id="ARBA00022723"/>
    </source>
</evidence>
<dbReference type="GO" id="GO:0003824">
    <property type="term" value="F:catalytic activity"/>
    <property type="evidence" value="ECO:0007669"/>
    <property type="project" value="InterPro"/>
</dbReference>
<dbReference type="OrthoDB" id="53578at2"/>
<dbReference type="GO" id="GO:0005975">
    <property type="term" value="P:carbohydrate metabolic process"/>
    <property type="evidence" value="ECO:0007669"/>
    <property type="project" value="InterPro"/>
</dbReference>
<evidence type="ECO:0000256" key="5">
    <source>
        <dbReference type="ARBA" id="ARBA00022837"/>
    </source>
</evidence>
<accession>A0A511MYI1</accession>
<dbReference type="PROSITE" id="PS51166">
    <property type="entry name" value="CBM20"/>
    <property type="match status" value="1"/>
</dbReference>
<dbReference type="InterPro" id="IPR013780">
    <property type="entry name" value="Glyco_hydro_b"/>
</dbReference>
<dbReference type="Proteomes" id="UP000321306">
    <property type="component" value="Unassembled WGS sequence"/>
</dbReference>
<dbReference type="InterPro" id="IPR002044">
    <property type="entry name" value="CBM20"/>
</dbReference>
<evidence type="ECO:0000256" key="6">
    <source>
        <dbReference type="SAM" id="SignalP"/>
    </source>
</evidence>
<dbReference type="Gene3D" id="3.20.20.80">
    <property type="entry name" value="Glycosidases"/>
    <property type="match status" value="1"/>
</dbReference>
<dbReference type="GO" id="GO:0046872">
    <property type="term" value="F:metal ion binding"/>
    <property type="evidence" value="ECO:0007669"/>
    <property type="project" value="UniProtKB-KW"/>
</dbReference>
<protein>
    <submittedName>
        <fullName evidence="8">Alpha-amylase</fullName>
    </submittedName>
</protein>
<dbReference type="Gene3D" id="2.60.40.1180">
    <property type="entry name" value="Golgi alpha-mannosidase II"/>
    <property type="match status" value="1"/>
</dbReference>
<keyword evidence="3" id="KW-0479">Metal-binding</keyword>
<dbReference type="PROSITE" id="PS51257">
    <property type="entry name" value="PROKAR_LIPOPROTEIN"/>
    <property type="match status" value="1"/>
</dbReference>
<dbReference type="PANTHER" id="PTHR10357">
    <property type="entry name" value="ALPHA-AMYLASE FAMILY MEMBER"/>
    <property type="match status" value="1"/>
</dbReference>
<sequence>MRLNHGLLTLLTLSLVACTTSQVPPSPTPEPQTVSGSNIDTWRKQIIYLVLPDRFYNGNTTNDNAGQPNCFDPNSKTKFHGGDLAGLRQKLGYIKYLGATTIWSTPVYEQVGLYNTSCGYHGYWINYRDPFNTNVEPKLGSSSELHGLLGDLHNNNMKFMMDMVVNHAGYGAEITRQHPDWFHTSCLNDVVCPLYGLPDFREEDWWVRDYLVNVSKAWASQYPIDAIRMDTAKHVSMPFWQNHWIPGINQARPNTFITAEAYYEDNAGQLKPYLDAGFDSTINMPLRVALVNAIGKGGSLDGLAAKVQDYVGTLGLDRALLQINLLDSHDVPRFVNEPGSGVPESEIRSRYQLALGLLFTLPGIPQLYYGDELGMYGAGDPDNRYDMPSWAWDQTGRSTPQGGFLAGGGTPQSTVDHVRKLASVRTNNEALWKGSYSELWRPNGGQNVFAFLRSASNNQAVVVMNTSGSPATVTLNTQGKLAAGTTLNDQLGSGAPASVQVNGSGQIPVTVPARTMAIYTTSGGCTNCGTSIPTTFQVTASTWFGQNIKLVGSNPDLGNWNTTNAVTMTPSNCSGSVCTWKATVDLPKSTYLEYKYIKVPGDSGASVKWETGGNRTFTTPASGTVTRTDGSFRE</sequence>
<keyword evidence="4 6" id="KW-0732">Signal</keyword>
<dbReference type="InterPro" id="IPR006048">
    <property type="entry name" value="A-amylase/branching_C"/>
</dbReference>
<evidence type="ECO:0000256" key="1">
    <source>
        <dbReference type="ARBA" id="ARBA00001913"/>
    </source>
</evidence>
<dbReference type="SMART" id="SM00642">
    <property type="entry name" value="Aamy"/>
    <property type="match status" value="1"/>
</dbReference>
<dbReference type="RefSeq" id="WP_146883084.1">
    <property type="nucleotide sequence ID" value="NZ_BJXB01000004.1"/>
</dbReference>
<dbReference type="SUPFAM" id="SSF49452">
    <property type="entry name" value="Starch-binding domain-like"/>
    <property type="match status" value="1"/>
</dbReference>
<comment type="caution">
    <text evidence="8">The sequence shown here is derived from an EMBL/GenBank/DDBJ whole genome shotgun (WGS) entry which is preliminary data.</text>
</comment>
<comment type="cofactor">
    <cofactor evidence="1">
        <name>Ca(2+)</name>
        <dbReference type="ChEBI" id="CHEBI:29108"/>
    </cofactor>
</comment>
<dbReference type="EMBL" id="BJXB01000004">
    <property type="protein sequence ID" value="GEM45619.1"/>
    <property type="molecule type" value="Genomic_DNA"/>
</dbReference>
<dbReference type="InterPro" id="IPR013783">
    <property type="entry name" value="Ig-like_fold"/>
</dbReference>
<feature type="domain" description="CBM20" evidence="7">
    <location>
        <begin position="526"/>
        <end position="634"/>
    </location>
</feature>
<dbReference type="GO" id="GO:2001070">
    <property type="term" value="F:starch binding"/>
    <property type="evidence" value="ECO:0007669"/>
    <property type="project" value="InterPro"/>
</dbReference>
<evidence type="ECO:0000259" key="7">
    <source>
        <dbReference type="PROSITE" id="PS51166"/>
    </source>
</evidence>
<name>A0A511MYI1_DEIC1</name>
<dbReference type="PANTHER" id="PTHR10357:SF215">
    <property type="entry name" value="ALPHA-AMYLASE 1"/>
    <property type="match status" value="1"/>
</dbReference>
<dbReference type="Pfam" id="PF00686">
    <property type="entry name" value="CBM_20"/>
    <property type="match status" value="1"/>
</dbReference>
<comment type="similarity">
    <text evidence="2">Belongs to the glycosyl hydrolase 13 family.</text>
</comment>
<dbReference type="SMART" id="SM01065">
    <property type="entry name" value="CBM_2"/>
    <property type="match status" value="1"/>
</dbReference>
<proteinExistence type="inferred from homology"/>
<dbReference type="InterPro" id="IPR031319">
    <property type="entry name" value="A-amylase_C"/>
</dbReference>
<feature type="chain" id="PRO_5021798291" evidence="6">
    <location>
        <begin position="20"/>
        <end position="634"/>
    </location>
</feature>
<keyword evidence="5" id="KW-0106">Calcium</keyword>
<evidence type="ECO:0000313" key="9">
    <source>
        <dbReference type="Proteomes" id="UP000321306"/>
    </source>
</evidence>
<dbReference type="Gene3D" id="2.60.40.10">
    <property type="entry name" value="Immunoglobulins"/>
    <property type="match status" value="1"/>
</dbReference>
<dbReference type="SUPFAM" id="SSF51011">
    <property type="entry name" value="Glycosyl hydrolase domain"/>
    <property type="match status" value="1"/>
</dbReference>
<dbReference type="Pfam" id="PF00128">
    <property type="entry name" value="Alpha-amylase"/>
    <property type="match status" value="2"/>
</dbReference>
<dbReference type="SUPFAM" id="SSF51445">
    <property type="entry name" value="(Trans)glycosidases"/>
    <property type="match status" value="1"/>
</dbReference>
<dbReference type="Pfam" id="PF02806">
    <property type="entry name" value="Alpha-amylase_C"/>
    <property type="match status" value="1"/>
</dbReference>
<feature type="signal peptide" evidence="6">
    <location>
        <begin position="1"/>
        <end position="19"/>
    </location>
</feature>
<keyword evidence="9" id="KW-1185">Reference proteome</keyword>